<evidence type="ECO:0000256" key="1">
    <source>
        <dbReference type="SAM" id="MobiDB-lite"/>
    </source>
</evidence>
<organism evidence="2 3">
    <name type="scientific">Trichoderma longibrachiatum ATCC 18648</name>
    <dbReference type="NCBI Taxonomy" id="983965"/>
    <lineage>
        <taxon>Eukaryota</taxon>
        <taxon>Fungi</taxon>
        <taxon>Dikarya</taxon>
        <taxon>Ascomycota</taxon>
        <taxon>Pezizomycotina</taxon>
        <taxon>Sordariomycetes</taxon>
        <taxon>Hypocreomycetidae</taxon>
        <taxon>Hypocreales</taxon>
        <taxon>Hypocreaceae</taxon>
        <taxon>Trichoderma</taxon>
    </lineage>
</organism>
<protein>
    <submittedName>
        <fullName evidence="2">Uncharacterized protein</fullName>
    </submittedName>
</protein>
<keyword evidence="3" id="KW-1185">Reference proteome</keyword>
<reference evidence="2 3" key="1">
    <citation type="submission" date="2016-07" db="EMBL/GenBank/DDBJ databases">
        <title>Multiple horizontal gene transfer events from other fungi enriched the ability of initially mycotrophic Trichoderma (Ascomycota) to feed on dead plant biomass.</title>
        <authorList>
            <consortium name="DOE Joint Genome Institute"/>
            <person name="Aerts A."/>
            <person name="Atanasova L."/>
            <person name="Chenthamara K."/>
            <person name="Zhang J."/>
            <person name="Grujic M."/>
            <person name="Henrissat B."/>
            <person name="Kuo A."/>
            <person name="Salamov A."/>
            <person name="Lipzen A."/>
            <person name="Labutti K."/>
            <person name="Barry K."/>
            <person name="Miao Y."/>
            <person name="Rahimi M.J."/>
            <person name="Shen Q."/>
            <person name="Grigoriev I.V."/>
            <person name="Kubicek C.P."/>
            <person name="Druzhinina I.S."/>
        </authorList>
    </citation>
    <scope>NUCLEOTIDE SEQUENCE [LARGE SCALE GENOMIC DNA]</scope>
    <source>
        <strain evidence="2 3">ATCC 18648</strain>
    </source>
</reference>
<accession>A0A2T4C2Y1</accession>
<feature type="region of interest" description="Disordered" evidence="1">
    <location>
        <begin position="34"/>
        <end position="108"/>
    </location>
</feature>
<name>A0A2T4C2Y1_TRILO</name>
<sequence>MDRLVAVRRRLLLDGEHHHICRELPECMHVLKQEASADGAKERGQAAGGGHARKRERVRLSTETHQKGQEIRRWGGSGDKVKHHQTRKEKEREKGQQKGKLRRRTRWI</sequence>
<feature type="compositionally biased region" description="Basic residues" evidence="1">
    <location>
        <begin position="97"/>
        <end position="108"/>
    </location>
</feature>
<dbReference type="Proteomes" id="UP000240760">
    <property type="component" value="Unassembled WGS sequence"/>
</dbReference>
<dbReference type="AlphaFoldDB" id="A0A2T4C2Y1"/>
<evidence type="ECO:0000313" key="2">
    <source>
        <dbReference type="EMBL" id="PTB75931.1"/>
    </source>
</evidence>
<dbReference type="EMBL" id="KZ679133">
    <property type="protein sequence ID" value="PTB75931.1"/>
    <property type="molecule type" value="Genomic_DNA"/>
</dbReference>
<proteinExistence type="predicted"/>
<evidence type="ECO:0000313" key="3">
    <source>
        <dbReference type="Proteomes" id="UP000240760"/>
    </source>
</evidence>
<gene>
    <name evidence="2" type="ORF">M440DRAFT_332543</name>
</gene>
<feature type="compositionally biased region" description="Basic and acidic residues" evidence="1">
    <location>
        <begin position="58"/>
        <end position="73"/>
    </location>
</feature>